<evidence type="ECO:0000256" key="8">
    <source>
        <dbReference type="ARBA" id="ARBA00023163"/>
    </source>
</evidence>
<dbReference type="STRING" id="195883.A0A482XEI5"/>
<dbReference type="PROSITE" id="PS50157">
    <property type="entry name" value="ZINC_FINGER_C2H2_2"/>
    <property type="match status" value="9"/>
</dbReference>
<dbReference type="GO" id="GO:0000981">
    <property type="term" value="F:DNA-binding transcription factor activity, RNA polymerase II-specific"/>
    <property type="evidence" value="ECO:0007669"/>
    <property type="project" value="TreeGrafter"/>
</dbReference>
<dbReference type="Gene3D" id="3.30.160.60">
    <property type="entry name" value="Classic Zinc Finger"/>
    <property type="match status" value="7"/>
</dbReference>
<evidence type="ECO:0000313" key="13">
    <source>
        <dbReference type="EMBL" id="RZF44236.1"/>
    </source>
</evidence>
<keyword evidence="5" id="KW-0862">Zinc</keyword>
<dbReference type="PANTHER" id="PTHR24408">
    <property type="entry name" value="ZINC FINGER PROTEIN"/>
    <property type="match status" value="1"/>
</dbReference>
<reference evidence="13 14" key="1">
    <citation type="journal article" date="2017" name="Gigascience">
        <title>Genome sequence of the small brown planthopper, Laodelphax striatellus.</title>
        <authorList>
            <person name="Zhu J."/>
            <person name="Jiang F."/>
            <person name="Wang X."/>
            <person name="Yang P."/>
            <person name="Bao Y."/>
            <person name="Zhao W."/>
            <person name="Wang W."/>
            <person name="Lu H."/>
            <person name="Wang Q."/>
            <person name="Cui N."/>
            <person name="Li J."/>
            <person name="Chen X."/>
            <person name="Luo L."/>
            <person name="Yu J."/>
            <person name="Kang L."/>
            <person name="Cui F."/>
        </authorList>
    </citation>
    <scope>NUCLEOTIDE SEQUENCE [LARGE SCALE GENOMIC DNA]</scope>
    <source>
        <strain evidence="13">Lst14</strain>
    </source>
</reference>
<feature type="domain" description="C2H2-type" evidence="12">
    <location>
        <begin position="390"/>
        <end position="417"/>
    </location>
</feature>
<evidence type="ECO:0000256" key="6">
    <source>
        <dbReference type="ARBA" id="ARBA00023015"/>
    </source>
</evidence>
<feature type="compositionally biased region" description="Acidic residues" evidence="11">
    <location>
        <begin position="663"/>
        <end position="677"/>
    </location>
</feature>
<feature type="compositionally biased region" description="Acidic residues" evidence="11">
    <location>
        <begin position="711"/>
        <end position="724"/>
    </location>
</feature>
<dbReference type="FunFam" id="3.30.160.60:FF:000446">
    <property type="entry name" value="Zinc finger protein"/>
    <property type="match status" value="1"/>
</dbReference>
<feature type="domain" description="C2H2-type" evidence="12">
    <location>
        <begin position="249"/>
        <end position="276"/>
    </location>
</feature>
<proteinExistence type="predicted"/>
<dbReference type="GO" id="GO:0008270">
    <property type="term" value="F:zinc ion binding"/>
    <property type="evidence" value="ECO:0007669"/>
    <property type="project" value="UniProtKB-KW"/>
</dbReference>
<evidence type="ECO:0000256" key="2">
    <source>
        <dbReference type="ARBA" id="ARBA00022723"/>
    </source>
</evidence>
<keyword evidence="7" id="KW-0238">DNA-binding</keyword>
<dbReference type="AlphaFoldDB" id="A0A482XEI5"/>
<dbReference type="InterPro" id="IPR013087">
    <property type="entry name" value="Znf_C2H2_type"/>
</dbReference>
<feature type="region of interest" description="Disordered" evidence="11">
    <location>
        <begin position="185"/>
        <end position="205"/>
    </location>
</feature>
<feature type="domain" description="C2H2-type" evidence="12">
    <location>
        <begin position="420"/>
        <end position="448"/>
    </location>
</feature>
<dbReference type="FunFam" id="3.30.160.60:FF:000420">
    <property type="entry name" value="Putative transcriptional repressor ctcf"/>
    <property type="match status" value="1"/>
</dbReference>
<comment type="caution">
    <text evidence="13">The sequence shown here is derived from an EMBL/GenBank/DDBJ whole genome shotgun (WGS) entry which is preliminary data.</text>
</comment>
<comment type="subcellular location">
    <subcellularLocation>
        <location evidence="1">Nucleus</location>
    </subcellularLocation>
</comment>
<gene>
    <name evidence="13" type="ORF">LSTR_LSTR003876</name>
</gene>
<feature type="domain" description="C2H2-type" evidence="12">
    <location>
        <begin position="542"/>
        <end position="569"/>
    </location>
</feature>
<dbReference type="Pfam" id="PF00096">
    <property type="entry name" value="zf-C2H2"/>
    <property type="match status" value="4"/>
</dbReference>
<feature type="domain" description="C2H2-type" evidence="12">
    <location>
        <begin position="277"/>
        <end position="304"/>
    </location>
</feature>
<keyword evidence="2" id="KW-0479">Metal-binding</keyword>
<dbReference type="FunFam" id="3.30.160.60:FF:004176">
    <property type="match status" value="1"/>
</dbReference>
<evidence type="ECO:0000256" key="10">
    <source>
        <dbReference type="PROSITE-ProRule" id="PRU00042"/>
    </source>
</evidence>
<dbReference type="SMART" id="SM00355">
    <property type="entry name" value="ZnF_C2H2"/>
    <property type="match status" value="10"/>
</dbReference>
<accession>A0A482XEI5</accession>
<evidence type="ECO:0000256" key="11">
    <source>
        <dbReference type="SAM" id="MobiDB-lite"/>
    </source>
</evidence>
<keyword evidence="4 10" id="KW-0863">Zinc-finger</keyword>
<dbReference type="InterPro" id="IPR036236">
    <property type="entry name" value="Znf_C2H2_sf"/>
</dbReference>
<keyword evidence="8" id="KW-0804">Transcription</keyword>
<sequence>MSTPDKAQVQTDIKLEDGVTIVQENVTDIQNYLDTFNKEIQGGDQVVQQVGVVAADDGGAEEGTYYVDQAGQYYYQSPACDGQQVMTVVSGIPGASGEGGESFVALPASAASAQRDNGGSSTTPLLIQTAAATTSGGGSTVATTTASAATEGAAAGGATYQTVTIVPSETNPGELSYLLIVQQPGDDEEGADGEPKDKDDDEDHDLTVYDFDDAEDVGAVSGMESGEEDDKSKIVKFVPKKSQTVTQAHMCNYCNYTSPKRYLLSRHMKSHSEERPHKCSVCERGFKTLASLQNHVNTHTGTSLYSSSLLYFVSTTSGELVRHVRYKHTHEKPHKCTICDYASVELSKMRNHMRCHTGERPYQCPHCTYASPDTFKLKRHLRIHTGEKPYECDICHARFTQSNSLKAHKLIHSAGDKPVFHCELCPATCGRKTDLRIHVQKLHTSDKPLKCRRCGKQFPDRYSYKVHSKSHECEKCWRCELCPYASVSQRHLESHMLILTDQKPYQCNQCDQSFRQKQLLKRHQNLYHNPNYVPPPPREKTHECPECQRAFRHKGNLIRHLSVHDPDSSAQEKAIALKMGRQRKLQNIGGQQVEVIPGDDEDDEDDDDELNGQVMAVEGSDGQQYVVLEVIQLQDDNGQEQAVAVMAADGGLEQAVAALHGAEEEEEMDEEDDEEDDVHITPDMVDEQVINSLRRQARQKTQHDMQNCFGFDDDEAEEEDDDDGNQITATKTKSIHLLRSGLQ</sequence>
<keyword evidence="6" id="KW-0805">Transcription regulation</keyword>
<dbReference type="GO" id="GO:0005634">
    <property type="term" value="C:nucleus"/>
    <property type="evidence" value="ECO:0007669"/>
    <property type="project" value="UniProtKB-SubCell"/>
</dbReference>
<feature type="domain" description="C2H2-type" evidence="12">
    <location>
        <begin position="334"/>
        <end position="361"/>
    </location>
</feature>
<dbReference type="FunFam" id="3.30.160.60:FF:000255">
    <property type="entry name" value="Zinc finger and AT-hook domain containing"/>
    <property type="match status" value="1"/>
</dbReference>
<organism evidence="13 14">
    <name type="scientific">Laodelphax striatellus</name>
    <name type="common">Small brown planthopper</name>
    <name type="synonym">Delphax striatella</name>
    <dbReference type="NCBI Taxonomy" id="195883"/>
    <lineage>
        <taxon>Eukaryota</taxon>
        <taxon>Metazoa</taxon>
        <taxon>Ecdysozoa</taxon>
        <taxon>Arthropoda</taxon>
        <taxon>Hexapoda</taxon>
        <taxon>Insecta</taxon>
        <taxon>Pterygota</taxon>
        <taxon>Neoptera</taxon>
        <taxon>Paraneoptera</taxon>
        <taxon>Hemiptera</taxon>
        <taxon>Auchenorrhyncha</taxon>
        <taxon>Fulgoroidea</taxon>
        <taxon>Delphacidae</taxon>
        <taxon>Criomorphinae</taxon>
        <taxon>Laodelphax</taxon>
    </lineage>
</organism>
<evidence type="ECO:0000259" key="12">
    <source>
        <dbReference type="PROSITE" id="PS50157"/>
    </source>
</evidence>
<dbReference type="OrthoDB" id="9888716at2759"/>
<keyword evidence="14" id="KW-1185">Reference proteome</keyword>
<dbReference type="GO" id="GO:0043565">
    <property type="term" value="F:sequence-specific DNA binding"/>
    <property type="evidence" value="ECO:0007669"/>
    <property type="project" value="TreeGrafter"/>
</dbReference>
<evidence type="ECO:0000256" key="7">
    <source>
        <dbReference type="ARBA" id="ARBA00023125"/>
    </source>
</evidence>
<evidence type="ECO:0000256" key="1">
    <source>
        <dbReference type="ARBA" id="ARBA00004123"/>
    </source>
</evidence>
<feature type="domain" description="C2H2-type" evidence="12">
    <location>
        <begin position="505"/>
        <end position="528"/>
    </location>
</feature>
<protein>
    <recommendedName>
        <fullName evidence="12">C2H2-type domain-containing protein</fullName>
    </recommendedName>
</protein>
<dbReference type="SMR" id="A0A482XEI5"/>
<evidence type="ECO:0000256" key="9">
    <source>
        <dbReference type="ARBA" id="ARBA00023242"/>
    </source>
</evidence>
<dbReference type="PANTHER" id="PTHR24408:SF58">
    <property type="entry name" value="TRANSCRIPTION FACTOR (TFIIIA), PUTATIVE (AFU_ORTHOLOGUE AFUA_1G05150)-RELATED"/>
    <property type="match status" value="1"/>
</dbReference>
<evidence type="ECO:0000256" key="5">
    <source>
        <dbReference type="ARBA" id="ARBA00022833"/>
    </source>
</evidence>
<keyword evidence="9" id="KW-0539">Nucleus</keyword>
<dbReference type="InParanoid" id="A0A482XEI5"/>
<feature type="domain" description="C2H2-type" evidence="12">
    <location>
        <begin position="449"/>
        <end position="476"/>
    </location>
</feature>
<evidence type="ECO:0000256" key="3">
    <source>
        <dbReference type="ARBA" id="ARBA00022737"/>
    </source>
</evidence>
<dbReference type="FunFam" id="3.30.160.60:FF:001668">
    <property type="entry name" value="transcriptional repressor CTCF"/>
    <property type="match status" value="1"/>
</dbReference>
<feature type="region of interest" description="Disordered" evidence="11">
    <location>
        <begin position="662"/>
        <end position="743"/>
    </location>
</feature>
<keyword evidence="3" id="KW-0677">Repeat</keyword>
<dbReference type="SUPFAM" id="SSF57667">
    <property type="entry name" value="beta-beta-alpha zinc fingers"/>
    <property type="match status" value="6"/>
</dbReference>
<feature type="domain" description="C2H2-type" evidence="12">
    <location>
        <begin position="362"/>
        <end position="389"/>
    </location>
</feature>
<dbReference type="EMBL" id="QKKF02011224">
    <property type="protein sequence ID" value="RZF44236.1"/>
    <property type="molecule type" value="Genomic_DNA"/>
</dbReference>
<evidence type="ECO:0000313" key="14">
    <source>
        <dbReference type="Proteomes" id="UP000291343"/>
    </source>
</evidence>
<name>A0A482XEI5_LAOST</name>
<evidence type="ECO:0000256" key="4">
    <source>
        <dbReference type="ARBA" id="ARBA00022771"/>
    </source>
</evidence>
<dbReference type="PROSITE" id="PS00028">
    <property type="entry name" value="ZINC_FINGER_C2H2_1"/>
    <property type="match status" value="6"/>
</dbReference>
<dbReference type="Proteomes" id="UP000291343">
    <property type="component" value="Unassembled WGS sequence"/>
</dbReference>